<dbReference type="InterPro" id="IPR011551">
    <property type="entry name" value="NTP_PyrPHydrolase_MazG"/>
</dbReference>
<dbReference type="GO" id="GO:0046047">
    <property type="term" value="P:TTP catabolic process"/>
    <property type="evidence" value="ECO:0007669"/>
    <property type="project" value="TreeGrafter"/>
</dbReference>
<dbReference type="GO" id="GO:0046052">
    <property type="term" value="P:UTP catabolic process"/>
    <property type="evidence" value="ECO:0007669"/>
    <property type="project" value="TreeGrafter"/>
</dbReference>
<dbReference type="SUPFAM" id="SSF101386">
    <property type="entry name" value="all-alpha NTP pyrophosphatases"/>
    <property type="match status" value="2"/>
</dbReference>
<dbReference type="InterPro" id="IPR048011">
    <property type="entry name" value="NTP-PPase_MazG-like_C"/>
</dbReference>
<proteinExistence type="predicted"/>
<dbReference type="GO" id="GO:0047429">
    <property type="term" value="F:nucleoside triphosphate diphosphatase activity"/>
    <property type="evidence" value="ECO:0007669"/>
    <property type="project" value="InterPro"/>
</dbReference>
<dbReference type="NCBIfam" id="TIGR00444">
    <property type="entry name" value="mazG"/>
    <property type="match status" value="1"/>
</dbReference>
<name>A0A6J5ZZ41_9ZZZZ</name>
<dbReference type="CDD" id="cd11528">
    <property type="entry name" value="NTP-PPase_MazG_Nterm"/>
    <property type="match status" value="1"/>
</dbReference>
<dbReference type="Pfam" id="PF03819">
    <property type="entry name" value="MazG"/>
    <property type="match status" value="1"/>
</dbReference>
<organism evidence="2">
    <name type="scientific">freshwater metagenome</name>
    <dbReference type="NCBI Taxonomy" id="449393"/>
    <lineage>
        <taxon>unclassified sequences</taxon>
        <taxon>metagenomes</taxon>
        <taxon>ecological metagenomes</taxon>
    </lineage>
</organism>
<evidence type="ECO:0000259" key="1">
    <source>
        <dbReference type="Pfam" id="PF03819"/>
    </source>
</evidence>
<dbReference type="InterPro" id="IPR048015">
    <property type="entry name" value="NTP-PPase_MazG-like_N"/>
</dbReference>
<dbReference type="GO" id="GO:0046081">
    <property type="term" value="P:dUTP catabolic process"/>
    <property type="evidence" value="ECO:0007669"/>
    <property type="project" value="TreeGrafter"/>
</dbReference>
<dbReference type="PANTHER" id="PTHR30522">
    <property type="entry name" value="NUCLEOSIDE TRIPHOSPHATE PYROPHOSPHOHYDROLASE"/>
    <property type="match status" value="1"/>
</dbReference>
<protein>
    <submittedName>
        <fullName evidence="2">Unannotated protein</fullName>
    </submittedName>
</protein>
<dbReference type="GO" id="GO:0046061">
    <property type="term" value="P:dATP catabolic process"/>
    <property type="evidence" value="ECO:0007669"/>
    <property type="project" value="TreeGrafter"/>
</dbReference>
<dbReference type="AlphaFoldDB" id="A0A6J5ZZ41"/>
<accession>A0A6J5ZZ41</accession>
<dbReference type="PANTHER" id="PTHR30522:SF0">
    <property type="entry name" value="NUCLEOSIDE TRIPHOSPHATE PYROPHOSPHOHYDROLASE"/>
    <property type="match status" value="1"/>
</dbReference>
<dbReference type="CDD" id="cd11529">
    <property type="entry name" value="NTP-PPase_MazG_Cterm"/>
    <property type="match status" value="1"/>
</dbReference>
<feature type="domain" description="NTP pyrophosphohydrolase MazG-like" evidence="1">
    <location>
        <begin position="33"/>
        <end position="106"/>
    </location>
</feature>
<reference evidence="2" key="1">
    <citation type="submission" date="2020-05" db="EMBL/GenBank/DDBJ databases">
        <authorList>
            <person name="Chiriac C."/>
            <person name="Salcher M."/>
            <person name="Ghai R."/>
            <person name="Kavagutti S V."/>
        </authorList>
    </citation>
    <scope>NUCLEOTIDE SEQUENCE</scope>
</reference>
<dbReference type="EMBL" id="CAESAO010000215">
    <property type="protein sequence ID" value="CAB4347375.1"/>
    <property type="molecule type" value="Genomic_DNA"/>
</dbReference>
<dbReference type="GO" id="GO:0006203">
    <property type="term" value="P:dGTP catabolic process"/>
    <property type="evidence" value="ECO:0007669"/>
    <property type="project" value="TreeGrafter"/>
</dbReference>
<sequence>MGAVNRDEIEASLGRLDELTRRLRAECPWDREQTERTIVPHTVEEAYELADAANAGDDEGLVDELGDVLFQVYFLSLLLEERGVSNLGEVADHCREKLIRRHPHVFGEVEVENSGDVMRNWDQIKRTEPGRSETVFGSLPENLPAPLDARRVQRRAASSGFDPLTTAEAIAALADQAEAVGALGERGAGDEQSFEQVGDLLFAAVNVARRLKVDPELSLRSSTRRFRGRIEAAEQLARNAGSDWNDLDTDEQLELYARARMAEEQ</sequence>
<dbReference type="GO" id="GO:0046076">
    <property type="term" value="P:dTTP catabolic process"/>
    <property type="evidence" value="ECO:0007669"/>
    <property type="project" value="TreeGrafter"/>
</dbReference>
<gene>
    <name evidence="2" type="ORF">UFOPK3522_01666</name>
</gene>
<evidence type="ECO:0000313" key="2">
    <source>
        <dbReference type="EMBL" id="CAB4347375.1"/>
    </source>
</evidence>
<dbReference type="NCBIfam" id="NF007113">
    <property type="entry name" value="PRK09562.1"/>
    <property type="match status" value="1"/>
</dbReference>
<dbReference type="InterPro" id="IPR004518">
    <property type="entry name" value="MazG-like_dom"/>
</dbReference>
<dbReference type="Gene3D" id="1.10.287.1080">
    <property type="entry name" value="MazG-like"/>
    <property type="match status" value="2"/>
</dbReference>